<accession>A0A6N8H6A0</accession>
<keyword evidence="1" id="KW-0812">Transmembrane</keyword>
<reference evidence="2 3" key="1">
    <citation type="submission" date="2019-12" db="EMBL/GenBank/DDBJ databases">
        <authorList>
            <person name="Sun J.-Q."/>
        </authorList>
    </citation>
    <scope>NUCLEOTIDE SEQUENCE [LARGE SCALE GENOMIC DNA]</scope>
    <source>
        <strain evidence="2 3">JCM 17928</strain>
    </source>
</reference>
<evidence type="ECO:0000313" key="3">
    <source>
        <dbReference type="Proteomes" id="UP000433945"/>
    </source>
</evidence>
<dbReference type="Proteomes" id="UP000433945">
    <property type="component" value="Unassembled WGS sequence"/>
</dbReference>
<keyword evidence="1" id="KW-1133">Transmembrane helix</keyword>
<dbReference type="OrthoDB" id="1359943at2"/>
<evidence type="ECO:0000256" key="1">
    <source>
        <dbReference type="SAM" id="Phobius"/>
    </source>
</evidence>
<comment type="caution">
    <text evidence="2">The sequence shown here is derived from an EMBL/GenBank/DDBJ whole genome shotgun (WGS) entry which is preliminary data.</text>
</comment>
<organism evidence="2 3">
    <name type="scientific">Flavobacterium rakeshii</name>
    <dbReference type="NCBI Taxonomy" id="1038845"/>
    <lineage>
        <taxon>Bacteria</taxon>
        <taxon>Pseudomonadati</taxon>
        <taxon>Bacteroidota</taxon>
        <taxon>Flavobacteriia</taxon>
        <taxon>Flavobacteriales</taxon>
        <taxon>Flavobacteriaceae</taxon>
        <taxon>Flavobacterium</taxon>
    </lineage>
</organism>
<gene>
    <name evidence="2" type="ORF">GN157_00540</name>
</gene>
<keyword evidence="1" id="KW-0472">Membrane</keyword>
<feature type="transmembrane region" description="Helical" evidence="1">
    <location>
        <begin position="12"/>
        <end position="30"/>
    </location>
</feature>
<sequence length="170" mass="20043">MVIRSKFTSYIYFPFLVLLPIGLIISINVTVGKENIPIEALIFFIISSAWILLSALLYEVRLRIIKVELNSREVLVRKFFGLGAEKKYRLKDLEGFHTFTRKTRKKNGFRSEIIEYDFIHLMYKGRIVARISNLYHSNYNEMAEFTKEHLTYLGYKKPNIFSEIKDALSF</sequence>
<feature type="transmembrane region" description="Helical" evidence="1">
    <location>
        <begin position="36"/>
        <end position="58"/>
    </location>
</feature>
<protein>
    <submittedName>
        <fullName evidence="2">Uncharacterized protein</fullName>
    </submittedName>
</protein>
<proteinExistence type="predicted"/>
<name>A0A6N8H6A0_9FLAO</name>
<dbReference type="RefSeq" id="WP_157481183.1">
    <property type="nucleotide sequence ID" value="NZ_WOWP01000001.1"/>
</dbReference>
<keyword evidence="3" id="KW-1185">Reference proteome</keyword>
<evidence type="ECO:0000313" key="2">
    <source>
        <dbReference type="EMBL" id="MUV02184.1"/>
    </source>
</evidence>
<dbReference type="EMBL" id="WOWP01000001">
    <property type="protein sequence ID" value="MUV02184.1"/>
    <property type="molecule type" value="Genomic_DNA"/>
</dbReference>
<dbReference type="AlphaFoldDB" id="A0A6N8H6A0"/>